<dbReference type="Proteomes" id="UP000013378">
    <property type="component" value="Unassembled WGS sequence"/>
</dbReference>
<dbReference type="Pfam" id="PF02001">
    <property type="entry name" value="DUF134"/>
    <property type="match status" value="1"/>
</dbReference>
<evidence type="ECO:0000313" key="3">
    <source>
        <dbReference type="EMBL" id="EOD00231.1"/>
    </source>
</evidence>
<dbReference type="AlphaFoldDB" id="R1CNE3"/>
<dbReference type="PANTHER" id="PTHR37478">
    <property type="match status" value="1"/>
</dbReference>
<dbReference type="InterPro" id="IPR013324">
    <property type="entry name" value="RNA_pol_sigma_r3/r4-like"/>
</dbReference>
<dbReference type="OrthoDB" id="280278at2"/>
<organism evidence="3 4">
    <name type="scientific">Caldisalinibacter kiritimatiensis</name>
    <dbReference type="NCBI Taxonomy" id="1304284"/>
    <lineage>
        <taxon>Bacteria</taxon>
        <taxon>Bacillati</taxon>
        <taxon>Bacillota</taxon>
        <taxon>Tissierellia</taxon>
        <taxon>Tissierellales</taxon>
        <taxon>Thermohalobacteraceae</taxon>
        <taxon>Caldisalinibacter</taxon>
    </lineage>
</organism>
<dbReference type="SUPFAM" id="SSF88659">
    <property type="entry name" value="Sigma3 and sigma4 domains of RNA polymerase sigma factors"/>
    <property type="match status" value="1"/>
</dbReference>
<evidence type="ECO:0000313" key="4">
    <source>
        <dbReference type="Proteomes" id="UP000013378"/>
    </source>
</evidence>
<proteinExistence type="inferred from homology"/>
<accession>R1CNE3</accession>
<dbReference type="STRING" id="1304284.L21TH_1705"/>
<reference evidence="3 4" key="1">
    <citation type="journal article" date="2015" name="Geomicrobiol. J.">
        <title>Caldisalinibacter kiritimatiensis gen. nov., sp. nov., a moderately thermohalophilic thiosulfate-reducing bacterium from a hypersaline microbial mat.</title>
        <authorList>
            <person name="Ben Hania W."/>
            <person name="Joseph M."/>
            <person name="Fiebig A."/>
            <person name="Bunk B."/>
            <person name="Klenk H.-P."/>
            <person name="Fardeau M.-L."/>
            <person name="Spring S."/>
        </authorList>
    </citation>
    <scope>NUCLEOTIDE SEQUENCE [LARGE SCALE GENOMIC DNA]</scope>
    <source>
        <strain evidence="3 4">L21-TH-D2</strain>
    </source>
</reference>
<dbReference type="InterPro" id="IPR002852">
    <property type="entry name" value="UPF0251"/>
</dbReference>
<evidence type="ECO:0000256" key="1">
    <source>
        <dbReference type="ARBA" id="ARBA00009350"/>
    </source>
</evidence>
<dbReference type="InterPro" id="IPR036388">
    <property type="entry name" value="WH-like_DNA-bd_sf"/>
</dbReference>
<comment type="caution">
    <text evidence="3">The sequence shown here is derived from an EMBL/GenBank/DDBJ whole genome shotgun (WGS) entry which is preliminary data.</text>
</comment>
<protein>
    <recommendedName>
        <fullName evidence="2">UPF0251 protein L21TH_1705</fullName>
    </recommendedName>
</protein>
<evidence type="ECO:0000256" key="2">
    <source>
        <dbReference type="HAMAP-Rule" id="MF_00674"/>
    </source>
</evidence>
<dbReference type="HAMAP" id="MF_00674">
    <property type="entry name" value="UPF0251"/>
    <property type="match status" value="1"/>
</dbReference>
<keyword evidence="4" id="KW-1185">Reference proteome</keyword>
<dbReference type="RefSeq" id="WP_006314153.1">
    <property type="nucleotide sequence ID" value="NZ_ARZA01000196.1"/>
</dbReference>
<dbReference type="PANTHER" id="PTHR37478:SF2">
    <property type="entry name" value="UPF0251 PROTEIN TK0562"/>
    <property type="match status" value="1"/>
</dbReference>
<dbReference type="Gene3D" id="1.10.10.10">
    <property type="entry name" value="Winged helix-like DNA-binding domain superfamily/Winged helix DNA-binding domain"/>
    <property type="match status" value="1"/>
</dbReference>
<dbReference type="EMBL" id="ARZA01000196">
    <property type="protein sequence ID" value="EOD00231.1"/>
    <property type="molecule type" value="Genomic_DNA"/>
</dbReference>
<comment type="similarity">
    <text evidence="1 2">Belongs to the UPF0251 family.</text>
</comment>
<sequence length="169" mass="19759">MPRPVKWRRIESLPEYRHFVPIDVSECELEENVLKVEELEAIRLRDLEGLDQATCAERMEVSRQTFQRIYNSAKKKVADSLINGKAVRIKGGKYTQQICKLVCEDCGYTWENRVEDLDEKITHYKCPECGSEDVHCDSKPMEICRRRRCGGRGLGLGRHRRRGRMDDNE</sequence>
<dbReference type="eggNOG" id="COG1342">
    <property type="taxonomic scope" value="Bacteria"/>
</dbReference>
<gene>
    <name evidence="3" type="ORF">L21TH_1705</name>
</gene>
<name>R1CNE3_9FIRM</name>